<name>A0AA41U1T0_9ACTN</name>
<gene>
    <name evidence="2" type="ORF">LZ495_11720</name>
</gene>
<organism evidence="2 3">
    <name type="scientific">Yinghuangia soli</name>
    <dbReference type="NCBI Taxonomy" id="2908204"/>
    <lineage>
        <taxon>Bacteria</taxon>
        <taxon>Bacillati</taxon>
        <taxon>Actinomycetota</taxon>
        <taxon>Actinomycetes</taxon>
        <taxon>Kitasatosporales</taxon>
        <taxon>Streptomycetaceae</taxon>
        <taxon>Yinghuangia</taxon>
    </lineage>
</organism>
<accession>A0AA41U1T0</accession>
<sequence length="344" mass="35676">MAEADEAEPAPSKFSRRVVAVAAAIVVAVAGGTAGAVALYDDGGGREDGPTPLAARIALDCPATVPAPGPLDPRATTGNGHTLARGALAVRICSGEFSREGNLMQPAVPWPTTLYRDVEKFITAINDLSGEEPPETCTLAATPYVPLEILYPDGVRVSVPLKLGGCGVLQIGDAVYENADELTGIMSRLLEKQRLADPPVPAPGPPTCPAAPPKWEFAAASDAITSDGRPVPYPAAALTACRYDVGADGNWVLTATEDRMADAAFLRDRINELRFPGPPYTRFGCPSASGPMVVLYFADVAGGQYRVAVHSGQPGCLAMLVGGSGFTGQGAVDPPEELLERLGL</sequence>
<comment type="caution">
    <text evidence="2">The sequence shown here is derived from an EMBL/GenBank/DDBJ whole genome shotgun (WGS) entry which is preliminary data.</text>
</comment>
<keyword evidence="1" id="KW-0812">Transmembrane</keyword>
<feature type="transmembrane region" description="Helical" evidence="1">
    <location>
        <begin position="18"/>
        <end position="40"/>
    </location>
</feature>
<evidence type="ECO:0000313" key="3">
    <source>
        <dbReference type="Proteomes" id="UP001165378"/>
    </source>
</evidence>
<proteinExistence type="predicted"/>
<keyword evidence="1" id="KW-0472">Membrane</keyword>
<dbReference type="AlphaFoldDB" id="A0AA41U1T0"/>
<reference evidence="2" key="1">
    <citation type="submission" date="2022-01" db="EMBL/GenBank/DDBJ databases">
        <title>Genome-Based Taxonomic Classification of the Phylum Actinobacteria.</title>
        <authorList>
            <person name="Gao Y."/>
        </authorList>
    </citation>
    <scope>NUCLEOTIDE SEQUENCE</scope>
    <source>
        <strain evidence="2">KLBMP 8922</strain>
    </source>
</reference>
<dbReference type="RefSeq" id="WP_235052052.1">
    <property type="nucleotide sequence ID" value="NZ_JAKFHA010000005.1"/>
</dbReference>
<protein>
    <submittedName>
        <fullName evidence="2">Uncharacterized protein</fullName>
    </submittedName>
</protein>
<dbReference type="EMBL" id="JAKFHA010000005">
    <property type="protein sequence ID" value="MCF2527882.1"/>
    <property type="molecule type" value="Genomic_DNA"/>
</dbReference>
<keyword evidence="3" id="KW-1185">Reference proteome</keyword>
<keyword evidence="1" id="KW-1133">Transmembrane helix</keyword>
<evidence type="ECO:0000313" key="2">
    <source>
        <dbReference type="EMBL" id="MCF2527882.1"/>
    </source>
</evidence>
<evidence type="ECO:0000256" key="1">
    <source>
        <dbReference type="SAM" id="Phobius"/>
    </source>
</evidence>
<dbReference type="Proteomes" id="UP001165378">
    <property type="component" value="Unassembled WGS sequence"/>
</dbReference>